<dbReference type="Proteomes" id="UP000824533">
    <property type="component" value="Linkage Group LG12"/>
</dbReference>
<keyword evidence="2" id="KW-1185">Reference proteome</keyword>
<proteinExistence type="predicted"/>
<reference evidence="1 2" key="1">
    <citation type="journal article" date="2021" name="Front. Genet.">
        <title>Chromosome-Level Genome Assembly Reveals Significant Gene Expansion in the Toll and IMD Signaling Pathways of Dendrolimus kikuchii.</title>
        <authorList>
            <person name="Zhou J."/>
            <person name="Wu P."/>
            <person name="Xiong Z."/>
            <person name="Liu N."/>
            <person name="Zhao N."/>
            <person name="Ji M."/>
            <person name="Qiu Y."/>
            <person name="Yang B."/>
        </authorList>
    </citation>
    <scope>NUCLEOTIDE SEQUENCE [LARGE SCALE GENOMIC DNA]</scope>
    <source>
        <strain evidence="1">Ann1</strain>
    </source>
</reference>
<accession>A0ACC1D0K0</accession>
<dbReference type="EMBL" id="CM034398">
    <property type="protein sequence ID" value="KAJ0177386.1"/>
    <property type="molecule type" value="Genomic_DNA"/>
</dbReference>
<evidence type="ECO:0000313" key="1">
    <source>
        <dbReference type="EMBL" id="KAJ0177386.1"/>
    </source>
</evidence>
<organism evidence="1 2">
    <name type="scientific">Dendrolimus kikuchii</name>
    <dbReference type="NCBI Taxonomy" id="765133"/>
    <lineage>
        <taxon>Eukaryota</taxon>
        <taxon>Metazoa</taxon>
        <taxon>Ecdysozoa</taxon>
        <taxon>Arthropoda</taxon>
        <taxon>Hexapoda</taxon>
        <taxon>Insecta</taxon>
        <taxon>Pterygota</taxon>
        <taxon>Neoptera</taxon>
        <taxon>Endopterygota</taxon>
        <taxon>Lepidoptera</taxon>
        <taxon>Glossata</taxon>
        <taxon>Ditrysia</taxon>
        <taxon>Bombycoidea</taxon>
        <taxon>Lasiocampidae</taxon>
        <taxon>Dendrolimus</taxon>
    </lineage>
</organism>
<evidence type="ECO:0000313" key="2">
    <source>
        <dbReference type="Proteomes" id="UP000824533"/>
    </source>
</evidence>
<name>A0ACC1D0K0_9NEOP</name>
<comment type="caution">
    <text evidence="1">The sequence shown here is derived from an EMBL/GenBank/DDBJ whole genome shotgun (WGS) entry which is preliminary data.</text>
</comment>
<sequence length="101" mass="12036">MGKVHPSNLVIKSKRYDTNCKMFALVWESPYYYCTHSNCGDKLYNRKDTYLMCVFYYKRSLVEDAISRSTSQLFSRMTQEARLNGAKKRQTISGHRRYNRE</sequence>
<gene>
    <name evidence="1" type="ORF">K1T71_007395</name>
</gene>
<protein>
    <submittedName>
        <fullName evidence="1">Uncharacterized protein</fullName>
    </submittedName>
</protein>